<reference evidence="2 3" key="1">
    <citation type="journal article" date="2015" name="Annu Rev Anim Biosci">
        <title>The Genome 10K Project: a way forward.</title>
        <authorList>
            <person name="Koepfli K.P."/>
            <person name="Paten B."/>
            <person name="O'Brien S.J."/>
            <person name="Koepfli K.P."/>
            <person name="Paten B."/>
            <person name="Antunes A."/>
            <person name="Belov K."/>
            <person name="Bustamante C."/>
            <person name="Castoe T.A."/>
            <person name="Clawson H."/>
            <person name="Crawford A.J."/>
            <person name="Diekhans M."/>
            <person name="Distel D."/>
            <person name="Durbin R."/>
            <person name="Earl D."/>
            <person name="Fujita M.K."/>
            <person name="Gamble T."/>
            <person name="Georges A."/>
            <person name="Gemmell N."/>
            <person name="Gilbert M.T."/>
            <person name="Graves J.M."/>
            <person name="Green R.E."/>
            <person name="Hickey G."/>
            <person name="Jarvis E.D."/>
            <person name="Johnson W."/>
            <person name="Komissarov A."/>
            <person name="Korf I."/>
            <person name="Kuhn R."/>
            <person name="Larkin D.M."/>
            <person name="Lewin H."/>
            <person name="Lopez J.V."/>
            <person name="Ma J."/>
            <person name="Marques-Bonet T."/>
            <person name="Miller W."/>
            <person name="Murphy R."/>
            <person name="Pevzner P."/>
            <person name="Shapiro B."/>
            <person name="Steiner C."/>
            <person name="Tamazian G."/>
            <person name="Venkatesh B."/>
            <person name="Wang J."/>
            <person name="Wayne R."/>
            <person name="Wiley E."/>
            <person name="Yang H."/>
            <person name="Zhang G."/>
            <person name="Haussler D."/>
            <person name="Ryder O."/>
            <person name="O'Brien S.J."/>
        </authorList>
    </citation>
    <scope>NUCLEOTIDE SEQUENCE</scope>
</reference>
<proteinExistence type="predicted"/>
<dbReference type="Proteomes" id="UP000472240">
    <property type="component" value="Chromosome 6"/>
</dbReference>
<accession>A0A671E3M4</accession>
<protein>
    <submittedName>
        <fullName evidence="2">Uncharacterized protein</fullName>
    </submittedName>
</protein>
<feature type="compositionally biased region" description="Polar residues" evidence="1">
    <location>
        <begin position="56"/>
        <end position="65"/>
    </location>
</feature>
<dbReference type="AlphaFoldDB" id="A0A671E3M4"/>
<feature type="region of interest" description="Disordered" evidence="1">
    <location>
        <begin position="54"/>
        <end position="100"/>
    </location>
</feature>
<dbReference type="Ensembl" id="ENSRFET00010006831.1">
    <property type="protein sequence ID" value="ENSRFEP00010006233.1"/>
    <property type="gene ID" value="ENSRFEG00010004252.1"/>
</dbReference>
<name>A0A671E3M4_RHIFE</name>
<dbReference type="InParanoid" id="A0A671E3M4"/>
<reference evidence="2" key="5">
    <citation type="submission" date="2025-09" db="UniProtKB">
        <authorList>
            <consortium name="Ensembl"/>
        </authorList>
    </citation>
    <scope>IDENTIFICATION</scope>
</reference>
<reference evidence="2 3" key="2">
    <citation type="journal article" date="2018" name="Annu Rev Anim Biosci">
        <title>Bat Biology, Genomes, and the Bat1K Project: To Generate Chromosome-Level Genomes for All Living Bat Species.</title>
        <authorList>
            <person name="Teeling E.C."/>
            <person name="Vernes S.C."/>
            <person name="Davalos L.M."/>
            <person name="Ray D.A."/>
            <person name="Gilbert M.T.P."/>
            <person name="Myers E."/>
        </authorList>
    </citation>
    <scope>NUCLEOTIDE SEQUENCE</scope>
</reference>
<sequence>SKTAAAAGSRVSGLLGQFQLQLAQPMSSGAHGKESSADMWKALTYLDPLPGVGESMLQTSLSHTTESTRDPSPSPTSISASGPSPFPEEMVTRPYSIMLV</sequence>
<keyword evidence="3" id="KW-1185">Reference proteome</keyword>
<evidence type="ECO:0000313" key="2">
    <source>
        <dbReference type="Ensembl" id="ENSRFEP00010006233.1"/>
    </source>
</evidence>
<organism evidence="2 3">
    <name type="scientific">Rhinolophus ferrumequinum</name>
    <name type="common">Greater horseshoe bat</name>
    <dbReference type="NCBI Taxonomy" id="59479"/>
    <lineage>
        <taxon>Eukaryota</taxon>
        <taxon>Metazoa</taxon>
        <taxon>Chordata</taxon>
        <taxon>Craniata</taxon>
        <taxon>Vertebrata</taxon>
        <taxon>Euteleostomi</taxon>
        <taxon>Mammalia</taxon>
        <taxon>Eutheria</taxon>
        <taxon>Laurasiatheria</taxon>
        <taxon>Chiroptera</taxon>
        <taxon>Yinpterochiroptera</taxon>
        <taxon>Rhinolophoidea</taxon>
        <taxon>Rhinolophidae</taxon>
        <taxon>Rhinolophinae</taxon>
        <taxon>Rhinolophus</taxon>
    </lineage>
</organism>
<evidence type="ECO:0000313" key="3">
    <source>
        <dbReference type="Proteomes" id="UP000472240"/>
    </source>
</evidence>
<evidence type="ECO:0000256" key="1">
    <source>
        <dbReference type="SAM" id="MobiDB-lite"/>
    </source>
</evidence>
<reference evidence="2" key="4">
    <citation type="submission" date="2025-08" db="UniProtKB">
        <authorList>
            <consortium name="Ensembl"/>
        </authorList>
    </citation>
    <scope>IDENTIFICATION</scope>
</reference>
<reference evidence="3" key="3">
    <citation type="submission" date="2018-12" db="EMBL/GenBank/DDBJ databases">
        <title>G10K-VGP greater horseshoe bat female genome, primary haplotype.</title>
        <authorList>
            <person name="Teeling E."/>
            <person name="Myers G."/>
            <person name="Vernes S."/>
            <person name="Pippel M."/>
            <person name="Winkler S."/>
            <person name="Fedrigo O."/>
            <person name="Rhie A."/>
            <person name="Koren S."/>
            <person name="Phillippy A."/>
            <person name="Lewin H."/>
            <person name="Damas J."/>
            <person name="Howe K."/>
            <person name="Mountcastle J."/>
            <person name="Jarvis E.D."/>
        </authorList>
    </citation>
    <scope>NUCLEOTIDE SEQUENCE [LARGE SCALE GENOMIC DNA]</scope>
</reference>